<reference evidence="2 3" key="1">
    <citation type="journal article" date="2019" name="Sci. Rep.">
        <title>A multi-omics analysis of the grapevine pathogen Lasiodiplodia theobromae reveals that temperature affects the expression of virulence- and pathogenicity-related genes.</title>
        <authorList>
            <person name="Felix C."/>
            <person name="Meneses R."/>
            <person name="Goncalves M.F.M."/>
            <person name="Tilleman L."/>
            <person name="Duarte A.S."/>
            <person name="Jorrin-Novo J.V."/>
            <person name="Van de Peer Y."/>
            <person name="Deforce D."/>
            <person name="Van Nieuwerburgh F."/>
            <person name="Esteves A.C."/>
            <person name="Alves A."/>
        </authorList>
    </citation>
    <scope>NUCLEOTIDE SEQUENCE [LARGE SCALE GENOMIC DNA]</scope>
    <source>
        <strain evidence="2 3">LA-SOL3</strain>
    </source>
</reference>
<gene>
    <name evidence="2" type="ORF">DBV05_g10086</name>
</gene>
<dbReference type="AlphaFoldDB" id="A0A5N5D0U0"/>
<keyword evidence="3" id="KW-1185">Reference proteome</keyword>
<proteinExistence type="predicted"/>
<feature type="compositionally biased region" description="Low complexity" evidence="1">
    <location>
        <begin position="45"/>
        <end position="59"/>
    </location>
</feature>
<feature type="compositionally biased region" description="Polar residues" evidence="1">
    <location>
        <begin position="13"/>
        <end position="25"/>
    </location>
</feature>
<feature type="region of interest" description="Disordered" evidence="1">
    <location>
        <begin position="1"/>
        <end position="158"/>
    </location>
</feature>
<dbReference type="EMBL" id="VCHE01000106">
    <property type="protein sequence ID" value="KAB2571250.1"/>
    <property type="molecule type" value="Genomic_DNA"/>
</dbReference>
<comment type="caution">
    <text evidence="2">The sequence shown here is derived from an EMBL/GenBank/DDBJ whole genome shotgun (WGS) entry which is preliminary data.</text>
</comment>
<organism evidence="2 3">
    <name type="scientific">Lasiodiplodia theobromae</name>
    <dbReference type="NCBI Taxonomy" id="45133"/>
    <lineage>
        <taxon>Eukaryota</taxon>
        <taxon>Fungi</taxon>
        <taxon>Dikarya</taxon>
        <taxon>Ascomycota</taxon>
        <taxon>Pezizomycotina</taxon>
        <taxon>Dothideomycetes</taxon>
        <taxon>Dothideomycetes incertae sedis</taxon>
        <taxon>Botryosphaeriales</taxon>
        <taxon>Botryosphaeriaceae</taxon>
        <taxon>Lasiodiplodia</taxon>
    </lineage>
</organism>
<evidence type="ECO:0000256" key="1">
    <source>
        <dbReference type="SAM" id="MobiDB-lite"/>
    </source>
</evidence>
<sequence>MGTIDQLPDSYTWVRQQQAQQNSSDPCDEAWVPLDGQGQPWSPHEAAYGGAESGGYPAPTATHGLPFQAPRAAQQQPYHTTQGFSGHCSAPTLLPAPQMGANRVPVNSSPSWHHQAPPMLAETPQPRHFTDAPGMYRDIGTQNSQPPAQYSAYETRKT</sequence>
<dbReference type="Proteomes" id="UP000325902">
    <property type="component" value="Unassembled WGS sequence"/>
</dbReference>
<evidence type="ECO:0000313" key="3">
    <source>
        <dbReference type="Proteomes" id="UP000325902"/>
    </source>
</evidence>
<protein>
    <submittedName>
        <fullName evidence="2">Uncharacterized protein</fullName>
    </submittedName>
</protein>
<feature type="compositionally biased region" description="Low complexity" evidence="1">
    <location>
        <begin position="66"/>
        <end position="77"/>
    </location>
</feature>
<evidence type="ECO:0000313" key="2">
    <source>
        <dbReference type="EMBL" id="KAB2571250.1"/>
    </source>
</evidence>
<name>A0A5N5D0U0_9PEZI</name>
<accession>A0A5N5D0U0</accession>